<organism evidence="3 4">
    <name type="scientific">Shimia gijangensis</name>
    <dbReference type="NCBI Taxonomy" id="1470563"/>
    <lineage>
        <taxon>Bacteria</taxon>
        <taxon>Pseudomonadati</taxon>
        <taxon>Pseudomonadota</taxon>
        <taxon>Alphaproteobacteria</taxon>
        <taxon>Rhodobacterales</taxon>
        <taxon>Roseobacteraceae</taxon>
    </lineage>
</organism>
<feature type="domain" description="Recombinase" evidence="2">
    <location>
        <begin position="165"/>
        <end position="279"/>
    </location>
</feature>
<dbReference type="GO" id="GO:0000150">
    <property type="term" value="F:DNA strand exchange activity"/>
    <property type="evidence" value="ECO:0007669"/>
    <property type="project" value="InterPro"/>
</dbReference>
<dbReference type="Gene3D" id="3.40.50.1390">
    <property type="entry name" value="Resolvase, N-terminal catalytic domain"/>
    <property type="match status" value="1"/>
</dbReference>
<proteinExistence type="predicted"/>
<evidence type="ECO:0000259" key="1">
    <source>
        <dbReference type="PROSITE" id="PS51736"/>
    </source>
</evidence>
<dbReference type="PROSITE" id="PS51737">
    <property type="entry name" value="RECOMBINASE_DNA_BIND"/>
    <property type="match status" value="1"/>
</dbReference>
<dbReference type="Gene3D" id="3.90.1750.20">
    <property type="entry name" value="Putative Large Serine Recombinase, Chain B, Domain 2"/>
    <property type="match status" value="1"/>
</dbReference>
<dbReference type="GO" id="GO:0003677">
    <property type="term" value="F:DNA binding"/>
    <property type="evidence" value="ECO:0007669"/>
    <property type="project" value="InterPro"/>
</dbReference>
<gene>
    <name evidence="3" type="ORF">SAMN05444000_13126</name>
</gene>
<keyword evidence="4" id="KW-1185">Reference proteome</keyword>
<protein>
    <submittedName>
        <fullName evidence="3">Site-specific DNA recombinase</fullName>
    </submittedName>
</protein>
<dbReference type="InterPro" id="IPR050639">
    <property type="entry name" value="SSR_resolvase"/>
</dbReference>
<dbReference type="InterPro" id="IPR011109">
    <property type="entry name" value="DNA_bind_recombinase_dom"/>
</dbReference>
<dbReference type="OrthoDB" id="7277848at2"/>
<dbReference type="InterPro" id="IPR038109">
    <property type="entry name" value="DNA_bind_recomb_sf"/>
</dbReference>
<sequence>MIRQRCAIYTRKSTEEGLEQDFNSLDAQREACAAYILSQKHEGWAELAGRYDDGGFSGGSMERPGLKALLEDVRAGRVDVIVVYKVDRLTRSLADFAKMVDVFDGAGVSFVSVTQAFNTTSSMGRLTLNVLLSFAQFEREVTAERIRDKVAASKRKGMWMGGSVPMGYDVVDKALAVNDTEAATIRTIFSEYLASGCVRQLSIRLKEMNTVSRRWIDRHGHTKGGKSLSPGALYYMLRNPVYVGKIRHKDALYEGLHEAIIDDATWRQVQTQLANNGGKKINMGRRPAKRLLDRLIFDSVGRMMRTTYSSKSVHQNGTYRTKRYWYYTSNAQHSEDKSKIERLPADEIERVVLIGLQKQLADTGWLAEQIGEHKARASLIADLSQAADILLEGANGNDGTAKLKDLSGLLDRIDVHEKRLQISVTLKALLEGSGTSGPLPATFEIPFIRRQNGRAKPIIIASENAPQPDPDLIALVADARRWARELLDGKVTSIQQITDQEGLRSGVVSRILPLAWLAPDISTAILEGRQPQHLNAKTLRSLPELPADWTKQRQLLGFASV</sequence>
<dbReference type="InterPro" id="IPR006119">
    <property type="entry name" value="Resolv_N"/>
</dbReference>
<dbReference type="PANTHER" id="PTHR30461">
    <property type="entry name" value="DNA-INVERTASE FROM LAMBDOID PROPHAGE"/>
    <property type="match status" value="1"/>
</dbReference>
<evidence type="ECO:0000259" key="2">
    <source>
        <dbReference type="PROSITE" id="PS51737"/>
    </source>
</evidence>
<dbReference type="CDD" id="cd03768">
    <property type="entry name" value="SR_ResInv"/>
    <property type="match status" value="1"/>
</dbReference>
<dbReference type="SUPFAM" id="SSF53041">
    <property type="entry name" value="Resolvase-like"/>
    <property type="match status" value="1"/>
</dbReference>
<dbReference type="Pfam" id="PF07508">
    <property type="entry name" value="Recombinase"/>
    <property type="match status" value="1"/>
</dbReference>
<dbReference type="AlphaFoldDB" id="A0A1M6SQP1"/>
<accession>A0A1M6SQP1</accession>
<evidence type="ECO:0000313" key="4">
    <source>
        <dbReference type="Proteomes" id="UP000183982"/>
    </source>
</evidence>
<reference evidence="4" key="1">
    <citation type="submission" date="2016-11" db="EMBL/GenBank/DDBJ databases">
        <authorList>
            <person name="Varghese N."/>
            <person name="Submissions S."/>
        </authorList>
    </citation>
    <scope>NUCLEOTIDE SEQUENCE [LARGE SCALE GENOMIC DNA]</scope>
    <source>
        <strain evidence="4">DSM 100564</strain>
    </source>
</reference>
<dbReference type="SMART" id="SM00857">
    <property type="entry name" value="Resolvase"/>
    <property type="match status" value="1"/>
</dbReference>
<dbReference type="PANTHER" id="PTHR30461:SF23">
    <property type="entry name" value="DNA RECOMBINASE-RELATED"/>
    <property type="match status" value="1"/>
</dbReference>
<dbReference type="STRING" id="1470563.SAMN05444000_13126"/>
<dbReference type="RefSeq" id="WP_073256547.1">
    <property type="nucleotide sequence ID" value="NZ_FQZQ01000031.1"/>
</dbReference>
<dbReference type="Pfam" id="PF00239">
    <property type="entry name" value="Resolvase"/>
    <property type="match status" value="1"/>
</dbReference>
<dbReference type="PROSITE" id="PS51736">
    <property type="entry name" value="RECOMBINASES_3"/>
    <property type="match status" value="1"/>
</dbReference>
<feature type="domain" description="Resolvase/invertase-type recombinase catalytic" evidence="1">
    <location>
        <begin position="5"/>
        <end position="157"/>
    </location>
</feature>
<dbReference type="Proteomes" id="UP000183982">
    <property type="component" value="Unassembled WGS sequence"/>
</dbReference>
<dbReference type="EMBL" id="FQZQ01000031">
    <property type="protein sequence ID" value="SHK47062.1"/>
    <property type="molecule type" value="Genomic_DNA"/>
</dbReference>
<evidence type="ECO:0000313" key="3">
    <source>
        <dbReference type="EMBL" id="SHK47062.1"/>
    </source>
</evidence>
<dbReference type="InterPro" id="IPR036162">
    <property type="entry name" value="Resolvase-like_N_sf"/>
</dbReference>
<name>A0A1M6SQP1_9RHOB</name>